<dbReference type="InterPro" id="IPR028983">
    <property type="entry name" value="PA2201-like_C"/>
</dbReference>
<evidence type="ECO:0000259" key="2">
    <source>
        <dbReference type="Pfam" id="PF08929"/>
    </source>
</evidence>
<dbReference type="EMBL" id="JACHXM010000026">
    <property type="protein sequence ID" value="MBB3142754.1"/>
    <property type="molecule type" value="Genomic_DNA"/>
</dbReference>
<dbReference type="RefSeq" id="WP_183389113.1">
    <property type="nucleotide sequence ID" value="NZ_JACHXM010000026.1"/>
</dbReference>
<sequence>MLRATTRQKAELDEYIRFWSEAVAEDEEEVSQPQGLPPEGKVKGASMLFTDKLNIMVARYSRGDDLASLRDDLRDLLEQREALLHYLDALPEENQEYRVQYENLSDHRYIHYLRWLAFAACLGADQAHIDRALALIDNAGVDALFDRIAIALGDHERPVADGLLYPKPYAPLFEALDAAPVQQGKLITKFLDGYAKTIYKWGLGFMTMPDDDGPYHPGDWCFEAALVVKLFDIDDSAFRDHPLYPAALVHGDPA</sequence>
<evidence type="ECO:0000313" key="4">
    <source>
        <dbReference type="Proteomes" id="UP000525987"/>
    </source>
</evidence>
<organism evidence="3 4">
    <name type="scientific">Halomonas organivorans</name>
    <dbReference type="NCBI Taxonomy" id="257772"/>
    <lineage>
        <taxon>Bacteria</taxon>
        <taxon>Pseudomonadati</taxon>
        <taxon>Pseudomonadota</taxon>
        <taxon>Gammaproteobacteria</taxon>
        <taxon>Oceanospirillales</taxon>
        <taxon>Halomonadaceae</taxon>
        <taxon>Halomonas</taxon>
    </lineage>
</organism>
<evidence type="ECO:0008006" key="5">
    <source>
        <dbReference type="Google" id="ProtNLM"/>
    </source>
</evidence>
<dbReference type="Pfam" id="PF08928">
    <property type="entry name" value="PoNi_N"/>
    <property type="match status" value="1"/>
</dbReference>
<feature type="domain" description="PoNi N-terminal" evidence="1">
    <location>
        <begin position="4"/>
        <end position="130"/>
    </location>
</feature>
<comment type="caution">
    <text evidence="3">The sequence shown here is derived from an EMBL/GenBank/DDBJ whole genome shotgun (WGS) entry which is preliminary data.</text>
</comment>
<dbReference type="AlphaFoldDB" id="A0A7W5C0Z0"/>
<reference evidence="3 4" key="1">
    <citation type="submission" date="2020-08" db="EMBL/GenBank/DDBJ databases">
        <title>Genomic Encyclopedia of Type Strains, Phase III (KMG-III): the genomes of soil and plant-associated and newly described type strains.</title>
        <authorList>
            <person name="Whitman W."/>
        </authorList>
    </citation>
    <scope>NUCLEOTIDE SEQUENCE [LARGE SCALE GENOMIC DNA]</scope>
    <source>
        <strain evidence="3 4">CECT 5995</strain>
    </source>
</reference>
<keyword evidence="4" id="KW-1185">Reference proteome</keyword>
<evidence type="ECO:0000313" key="3">
    <source>
        <dbReference type="EMBL" id="MBB3142754.1"/>
    </source>
</evidence>
<accession>A0A7W5C0Z0</accession>
<gene>
    <name evidence="3" type="ORF">FHR96_003655</name>
</gene>
<dbReference type="InterPro" id="IPR015024">
    <property type="entry name" value="PoNi_N"/>
</dbReference>
<dbReference type="Proteomes" id="UP000525987">
    <property type="component" value="Unassembled WGS sequence"/>
</dbReference>
<dbReference type="Pfam" id="PF08929">
    <property type="entry name" value="PoNi_C"/>
    <property type="match status" value="1"/>
</dbReference>
<evidence type="ECO:0000259" key="1">
    <source>
        <dbReference type="Pfam" id="PF08928"/>
    </source>
</evidence>
<protein>
    <recommendedName>
        <fullName evidence="5">DUF1911 domain-containing protein</fullName>
    </recommendedName>
</protein>
<dbReference type="InterPro" id="IPR015025">
    <property type="entry name" value="PoNi_C"/>
</dbReference>
<dbReference type="SUPFAM" id="SSF140731">
    <property type="entry name" value="PA2201 C-terminal domain-like"/>
    <property type="match status" value="1"/>
</dbReference>
<proteinExistence type="predicted"/>
<dbReference type="Gene3D" id="1.10.3920.10">
    <property type="entry name" value="PA2201 C-terminal domain-like"/>
    <property type="match status" value="1"/>
</dbReference>
<name>A0A7W5C0Z0_9GAMM</name>
<feature type="domain" description="PoNi C-terminal" evidence="2">
    <location>
        <begin position="142"/>
        <end position="248"/>
    </location>
</feature>